<sequence>MHGLAGRFCADPGKRADLRGFPRPHGTGDVSGALAVLQYIMKVPMVETASPSPDTSQIIARGHPTDNELLAFYRSEIRFETEVVNGRLQALLGSQAFLVIAYATAMTGSTKRWGDSMVLLLPPLFSLLGFVLALMALPGIRAAYAAIGKWEGKQRNLYTRSPDLTDFTLAPNEDETRDMMRRAQRGALFAHQAPFIFMIAWAIFGIIPFYLYLK</sequence>
<dbReference type="KEGG" id="gox:GOX0842"/>
<dbReference type="STRING" id="290633.GOX0842"/>
<proteinExistence type="predicted"/>
<accession>Q5FSN0</accession>
<dbReference type="AlphaFoldDB" id="Q5FSN0"/>
<keyword evidence="3" id="KW-1185">Reference proteome</keyword>
<name>Q5FSN0_GLUOX</name>
<dbReference type="HOGENOM" id="CLU_1287312_0_0_5"/>
<keyword evidence="1" id="KW-0472">Membrane</keyword>
<feature type="transmembrane region" description="Helical" evidence="1">
    <location>
        <begin position="125"/>
        <end position="147"/>
    </location>
</feature>
<feature type="transmembrane region" description="Helical" evidence="1">
    <location>
        <begin position="88"/>
        <end position="105"/>
    </location>
</feature>
<evidence type="ECO:0000256" key="1">
    <source>
        <dbReference type="SAM" id="Phobius"/>
    </source>
</evidence>
<reference evidence="2 3" key="1">
    <citation type="journal article" date="2005" name="Nat. Biotechnol.">
        <title>Complete genome sequence of the acetic acid bacterium Gluconobacter oxydans.</title>
        <authorList>
            <person name="Prust C."/>
            <person name="Hoffmeister M."/>
            <person name="Liesegang H."/>
            <person name="Wiezer A."/>
            <person name="Fricke W.F."/>
            <person name="Ehrenreich A."/>
            <person name="Gottschalk G."/>
            <person name="Deppenmeier U."/>
        </authorList>
    </citation>
    <scope>NUCLEOTIDE SEQUENCE [LARGE SCALE GENOMIC DNA]</scope>
    <source>
        <strain evidence="2 3">621H</strain>
    </source>
</reference>
<keyword evidence="1" id="KW-0812">Transmembrane</keyword>
<dbReference type="Proteomes" id="UP000006375">
    <property type="component" value="Chromosome"/>
</dbReference>
<organism evidence="2 3">
    <name type="scientific">Gluconobacter oxydans (strain 621H)</name>
    <name type="common">Gluconobacter suboxydans</name>
    <dbReference type="NCBI Taxonomy" id="290633"/>
    <lineage>
        <taxon>Bacteria</taxon>
        <taxon>Pseudomonadati</taxon>
        <taxon>Pseudomonadota</taxon>
        <taxon>Alphaproteobacteria</taxon>
        <taxon>Acetobacterales</taxon>
        <taxon>Acetobacteraceae</taxon>
        <taxon>Gluconobacter</taxon>
    </lineage>
</organism>
<evidence type="ECO:0000313" key="3">
    <source>
        <dbReference type="Proteomes" id="UP000006375"/>
    </source>
</evidence>
<dbReference type="EMBL" id="CP000009">
    <property type="protein sequence ID" value="AAW60616.1"/>
    <property type="molecule type" value="Genomic_DNA"/>
</dbReference>
<keyword evidence="1" id="KW-1133">Transmembrane helix</keyword>
<feature type="transmembrane region" description="Helical" evidence="1">
    <location>
        <begin position="187"/>
        <end position="213"/>
    </location>
</feature>
<protein>
    <submittedName>
        <fullName evidence="2">Uncharacterized protein</fullName>
    </submittedName>
</protein>
<dbReference type="eggNOG" id="ENOG50337WB">
    <property type="taxonomic scope" value="Bacteria"/>
</dbReference>
<evidence type="ECO:0000313" key="2">
    <source>
        <dbReference type="EMBL" id="AAW60616.1"/>
    </source>
</evidence>
<gene>
    <name evidence="2" type="ordered locus">GOX0842</name>
</gene>